<feature type="repeat" description="TPR" evidence="3">
    <location>
        <begin position="38"/>
        <end position="71"/>
    </location>
</feature>
<dbReference type="RefSeq" id="WP_043524485.1">
    <property type="nucleotide sequence ID" value="NZ_BAABKU010000016.1"/>
</dbReference>
<comment type="caution">
    <text evidence="5">The sequence shown here is derived from an EMBL/GenBank/DDBJ whole genome shotgun (WGS) entry which is preliminary data.</text>
</comment>
<evidence type="ECO:0000256" key="2">
    <source>
        <dbReference type="ARBA" id="ARBA00022803"/>
    </source>
</evidence>
<dbReference type="OrthoDB" id="3382870at2"/>
<dbReference type="InterPro" id="IPR050498">
    <property type="entry name" value="Ycf3"/>
</dbReference>
<dbReference type="Gene3D" id="1.25.40.10">
    <property type="entry name" value="Tetratricopeptide repeat domain"/>
    <property type="match status" value="2"/>
</dbReference>
<dbReference type="AlphaFoldDB" id="A0A0A6UM66"/>
<dbReference type="InterPro" id="IPR019734">
    <property type="entry name" value="TPR_rpt"/>
</dbReference>
<dbReference type="PROSITE" id="PS50005">
    <property type="entry name" value="TPR"/>
    <property type="match status" value="2"/>
</dbReference>
<name>A0A0A6UM66_ACTUT</name>
<dbReference type="Pfam" id="PF13432">
    <property type="entry name" value="TPR_16"/>
    <property type="match status" value="2"/>
</dbReference>
<protein>
    <submittedName>
        <fullName evidence="5">Uncharacterized protein</fullName>
    </submittedName>
</protein>
<dbReference type="STRING" id="1869.MB27_12400"/>
<evidence type="ECO:0000256" key="1">
    <source>
        <dbReference type="ARBA" id="ARBA00022737"/>
    </source>
</evidence>
<dbReference type="eggNOG" id="COG0457">
    <property type="taxonomic scope" value="Bacteria"/>
</dbReference>
<sequence>MSAPDEFGARISHLLAAGRPDDAARLAERRLAEEPDDVNALVLLSACRHAAGRLPDALQAAERAVELAPDHPIAHRQAALALMQTGRAKEAVQEATIARDLLPLDPYSEMALVYALLESGGTANIVAARKAAVRARNLAPDDPMTYVAEGDTHRRMARFDAARQSYEQALALAPDDPVALYSVAELDADRGRAFRAAPALAATLAATPADPNVVRVAARSARGALWLVTDVASLILVIASVTTTLLRAEVAGPAGVAAGLAIAAGGIACAAAFLRWRLRALTGPTRMLIRQNLHRPAFALAVLRLAVTAIAALLFAVDPAPDVAGGVKIFAMPATAVPFLLLLLRARNWFAIEANMLLRRGWFGVVGGRGAERAPNPPHG</sequence>
<evidence type="ECO:0000313" key="6">
    <source>
        <dbReference type="Proteomes" id="UP000054537"/>
    </source>
</evidence>
<feature type="transmembrane region" description="Helical" evidence="4">
    <location>
        <begin position="224"/>
        <end position="248"/>
    </location>
</feature>
<dbReference type="SUPFAM" id="SSF48452">
    <property type="entry name" value="TPR-like"/>
    <property type="match status" value="1"/>
</dbReference>
<dbReference type="InterPro" id="IPR011990">
    <property type="entry name" value="TPR-like_helical_dom_sf"/>
</dbReference>
<keyword evidence="4" id="KW-1133">Transmembrane helix</keyword>
<evidence type="ECO:0000256" key="3">
    <source>
        <dbReference type="PROSITE-ProRule" id="PRU00339"/>
    </source>
</evidence>
<organism evidence="5 6">
    <name type="scientific">Actinoplanes utahensis</name>
    <dbReference type="NCBI Taxonomy" id="1869"/>
    <lineage>
        <taxon>Bacteria</taxon>
        <taxon>Bacillati</taxon>
        <taxon>Actinomycetota</taxon>
        <taxon>Actinomycetes</taxon>
        <taxon>Micromonosporales</taxon>
        <taxon>Micromonosporaceae</taxon>
        <taxon>Actinoplanes</taxon>
    </lineage>
</organism>
<proteinExistence type="predicted"/>
<keyword evidence="2 3" id="KW-0802">TPR repeat</keyword>
<evidence type="ECO:0000313" key="5">
    <source>
        <dbReference type="EMBL" id="KHD77230.1"/>
    </source>
</evidence>
<feature type="repeat" description="TPR" evidence="3">
    <location>
        <begin position="143"/>
        <end position="176"/>
    </location>
</feature>
<keyword evidence="4" id="KW-0812">Transmembrane</keyword>
<keyword evidence="6" id="KW-1185">Reference proteome</keyword>
<evidence type="ECO:0000256" key="4">
    <source>
        <dbReference type="SAM" id="Phobius"/>
    </source>
</evidence>
<keyword evidence="1" id="KW-0677">Repeat</keyword>
<feature type="transmembrane region" description="Helical" evidence="4">
    <location>
        <begin position="297"/>
        <end position="317"/>
    </location>
</feature>
<feature type="transmembrane region" description="Helical" evidence="4">
    <location>
        <begin position="323"/>
        <end position="344"/>
    </location>
</feature>
<dbReference type="EMBL" id="JRTT01000012">
    <property type="protein sequence ID" value="KHD77230.1"/>
    <property type="molecule type" value="Genomic_DNA"/>
</dbReference>
<dbReference type="SMART" id="SM00028">
    <property type="entry name" value="TPR"/>
    <property type="match status" value="3"/>
</dbReference>
<keyword evidence="4" id="KW-0472">Membrane</keyword>
<accession>A0A0A6UM66</accession>
<dbReference type="Proteomes" id="UP000054537">
    <property type="component" value="Unassembled WGS sequence"/>
</dbReference>
<gene>
    <name evidence="5" type="ORF">MB27_12400</name>
</gene>
<dbReference type="PANTHER" id="PTHR44858">
    <property type="entry name" value="TETRATRICOPEPTIDE REPEAT PROTEIN 6"/>
    <property type="match status" value="1"/>
</dbReference>
<reference evidence="5 6" key="1">
    <citation type="submission" date="2014-10" db="EMBL/GenBank/DDBJ databases">
        <title>Draft genome sequence of Actinoplanes utahensis NRRL 12052.</title>
        <authorList>
            <person name="Velasco-Bucheli B."/>
            <person name="del Cerro C."/>
            <person name="Hormigo D."/>
            <person name="Garcia J.L."/>
            <person name="Acebal C."/>
            <person name="Arroyo M."/>
            <person name="de la Mata I."/>
        </authorList>
    </citation>
    <scope>NUCLEOTIDE SEQUENCE [LARGE SCALE GENOMIC DNA]</scope>
    <source>
        <strain evidence="5 6">NRRL 12052</strain>
    </source>
</reference>
<dbReference type="PANTHER" id="PTHR44858:SF1">
    <property type="entry name" value="UDP-N-ACETYLGLUCOSAMINE--PEPTIDE N-ACETYLGLUCOSAMINYLTRANSFERASE SPINDLY-RELATED"/>
    <property type="match status" value="1"/>
</dbReference>
<feature type="transmembrane region" description="Helical" evidence="4">
    <location>
        <begin position="254"/>
        <end position="276"/>
    </location>
</feature>